<protein>
    <submittedName>
        <fullName evidence="4">Unnamed protein product</fullName>
    </submittedName>
</protein>
<feature type="compositionally biased region" description="Low complexity" evidence="2">
    <location>
        <begin position="256"/>
        <end position="269"/>
    </location>
</feature>
<dbReference type="InterPro" id="IPR016197">
    <property type="entry name" value="Chromo-like_dom_sf"/>
</dbReference>
<dbReference type="SUPFAM" id="SSF54160">
    <property type="entry name" value="Chromo domain-like"/>
    <property type="match status" value="1"/>
</dbReference>
<feature type="compositionally biased region" description="Basic residues" evidence="2">
    <location>
        <begin position="237"/>
        <end position="247"/>
    </location>
</feature>
<dbReference type="PROSITE" id="PS50013">
    <property type="entry name" value="CHROMO_2"/>
    <property type="match status" value="1"/>
</dbReference>
<keyword evidence="1" id="KW-0175">Coiled coil</keyword>
<keyword evidence="5" id="KW-1185">Reference proteome</keyword>
<feature type="compositionally biased region" description="Acidic residues" evidence="2">
    <location>
        <begin position="302"/>
        <end position="314"/>
    </location>
</feature>
<evidence type="ECO:0000256" key="1">
    <source>
        <dbReference type="SAM" id="Coils"/>
    </source>
</evidence>
<accession>A0A9W6WZR8</accession>
<dbReference type="AlphaFoldDB" id="A0A9W6WZR8"/>
<dbReference type="Gene3D" id="2.40.50.40">
    <property type="match status" value="1"/>
</dbReference>
<organism evidence="4 5">
    <name type="scientific">Phytophthora lilii</name>
    <dbReference type="NCBI Taxonomy" id="2077276"/>
    <lineage>
        <taxon>Eukaryota</taxon>
        <taxon>Sar</taxon>
        <taxon>Stramenopiles</taxon>
        <taxon>Oomycota</taxon>
        <taxon>Peronosporomycetes</taxon>
        <taxon>Peronosporales</taxon>
        <taxon>Peronosporaceae</taxon>
        <taxon>Phytophthora</taxon>
    </lineage>
</organism>
<feature type="region of interest" description="Disordered" evidence="2">
    <location>
        <begin position="163"/>
        <end position="361"/>
    </location>
</feature>
<dbReference type="Proteomes" id="UP001165083">
    <property type="component" value="Unassembled WGS sequence"/>
</dbReference>
<evidence type="ECO:0000259" key="3">
    <source>
        <dbReference type="PROSITE" id="PS50013"/>
    </source>
</evidence>
<dbReference type="InterPro" id="IPR023780">
    <property type="entry name" value="Chromo_domain"/>
</dbReference>
<feature type="region of interest" description="Disordered" evidence="2">
    <location>
        <begin position="382"/>
        <end position="510"/>
    </location>
</feature>
<dbReference type="EMBL" id="BSXW01000516">
    <property type="protein sequence ID" value="GMF24451.1"/>
    <property type="molecule type" value="Genomic_DNA"/>
</dbReference>
<dbReference type="SMART" id="SM00298">
    <property type="entry name" value="CHROMO"/>
    <property type="match status" value="1"/>
</dbReference>
<comment type="caution">
    <text evidence="4">The sequence shown here is derived from an EMBL/GenBank/DDBJ whole genome shotgun (WGS) entry which is preliminary data.</text>
</comment>
<reference evidence="4" key="1">
    <citation type="submission" date="2023-04" db="EMBL/GenBank/DDBJ databases">
        <title>Phytophthora lilii NBRC 32176.</title>
        <authorList>
            <person name="Ichikawa N."/>
            <person name="Sato H."/>
            <person name="Tonouchi N."/>
        </authorList>
    </citation>
    <scope>NUCLEOTIDE SEQUENCE</scope>
    <source>
        <strain evidence="4">NBRC 32176</strain>
    </source>
</reference>
<dbReference type="CDD" id="cd00024">
    <property type="entry name" value="CD_CSD"/>
    <property type="match status" value="1"/>
</dbReference>
<feature type="compositionally biased region" description="Basic residues" evidence="2">
    <location>
        <begin position="428"/>
        <end position="442"/>
    </location>
</feature>
<dbReference type="InterPro" id="IPR000953">
    <property type="entry name" value="Chromo/chromo_shadow_dom"/>
</dbReference>
<evidence type="ECO:0000313" key="5">
    <source>
        <dbReference type="Proteomes" id="UP001165083"/>
    </source>
</evidence>
<feature type="compositionally biased region" description="Polar residues" evidence="2">
    <location>
        <begin position="322"/>
        <end position="349"/>
    </location>
</feature>
<evidence type="ECO:0000256" key="2">
    <source>
        <dbReference type="SAM" id="MobiDB-lite"/>
    </source>
</evidence>
<sequence>MKRFIVEKTLKSWRRLLLERDSLRVELRRSKEAQAQLVKKVEQLNAFVATHNQVYAKLAKRVQAAEDHAHSVSKQLVREQEVFKATVAANTAQSSRLHRLLANSDVADDSASARLRLRNEDLMERVQRLVKANRTLRARVQLEEMDPDVLVLVSEARGAQRSREECALDRELESSSRRPRLAADAAGQRAVDGSRDVTSSRGETADMETSVGLEFSSPAPSASRSTAGSRSSGVSKAKSKSLFRSRRQYLTSTCRSSRASAAQSSFKSSLMRELEDADDEDVLGDSSPPLTPPRSSSRPIVIDDDSDDDSESGVESERMTVPKNTMDSRTISLSAGSEASAVPRSNVSGHSPAREASASGALALSDGLSTVPNSREVAMLEVGSPPVAATRESESSASTALVVRDSSIPAPPPAKTGAVRKSAAKTQAKAKKTNQKKKRARSTKAPSESSVPGVAPSEPSAAARSSTSRPQSRRRQANRPQVDASMSSLPGLDSSSLRPVPIPGPVHGDQPQVRFSKQVIKWARPYMTPKFKLPGASKCWSRILNRRLLIPVPSHTRVPCTAAQIEAFADYKNPRHPWQVVRRQLPPHACLFSTVDFDVNASVSAAIGEVSGTSVMKRMPTSVVHISRLKPVNEYSDRPKTRLAPDITENSRLDFDEELLPDDSWEPDHLAGEYEVEVILDDRTPMLTSTERAVRDFKVKWVGYDDPTWEPASNLSCGGLLYDYLRRKGRDQRFQMVQVADED</sequence>
<feature type="compositionally biased region" description="Low complexity" evidence="2">
    <location>
        <begin position="455"/>
        <end position="470"/>
    </location>
</feature>
<proteinExistence type="predicted"/>
<dbReference type="Pfam" id="PF00385">
    <property type="entry name" value="Chromo"/>
    <property type="match status" value="1"/>
</dbReference>
<feature type="compositionally biased region" description="Basic and acidic residues" evidence="2">
    <location>
        <begin position="163"/>
        <end position="176"/>
    </location>
</feature>
<evidence type="ECO:0000313" key="4">
    <source>
        <dbReference type="EMBL" id="GMF24451.1"/>
    </source>
</evidence>
<feature type="compositionally biased region" description="Low complexity" evidence="2">
    <location>
        <begin position="485"/>
        <end position="497"/>
    </location>
</feature>
<name>A0A9W6WZR8_9STRA</name>
<feature type="domain" description="Chromo" evidence="3">
    <location>
        <begin position="674"/>
        <end position="736"/>
    </location>
</feature>
<gene>
    <name evidence="4" type="ORF">Plil01_001002400</name>
</gene>
<feature type="compositionally biased region" description="Low complexity" evidence="2">
    <location>
        <begin position="216"/>
        <end position="235"/>
    </location>
</feature>
<feature type="coiled-coil region" evidence="1">
    <location>
        <begin position="112"/>
        <end position="139"/>
    </location>
</feature>